<reference evidence="1" key="1">
    <citation type="journal article" date="2022" name="bioRxiv">
        <title>Sequencing and chromosome-scale assembly of the giantPleurodeles waltlgenome.</title>
        <authorList>
            <person name="Brown T."/>
            <person name="Elewa A."/>
            <person name="Iarovenko S."/>
            <person name="Subramanian E."/>
            <person name="Araus A.J."/>
            <person name="Petzold A."/>
            <person name="Susuki M."/>
            <person name="Suzuki K.-i.T."/>
            <person name="Hayashi T."/>
            <person name="Toyoda A."/>
            <person name="Oliveira C."/>
            <person name="Osipova E."/>
            <person name="Leigh N.D."/>
            <person name="Simon A."/>
            <person name="Yun M.H."/>
        </authorList>
    </citation>
    <scope>NUCLEOTIDE SEQUENCE</scope>
    <source>
        <strain evidence="1">20211129_DDA</strain>
        <tissue evidence="1">Liver</tissue>
    </source>
</reference>
<comment type="caution">
    <text evidence="1">The sequence shown here is derived from an EMBL/GenBank/DDBJ whole genome shotgun (WGS) entry which is preliminary data.</text>
</comment>
<sequence length="124" mass="14354">MTLARVSPFRIRILCYLSGQLARKEKLVIFAAFKVLARSGSLLIRGDVRRSRRLWRKHLQQRSRLCAEWGTSSSAELAYRCYRGSKSPLPQELSQVRQGSGCEFVYLLVPVLRHDTEILPSYWL</sequence>
<protein>
    <submittedName>
        <fullName evidence="1">Uncharacterized protein</fullName>
    </submittedName>
</protein>
<dbReference type="EMBL" id="JANPWB010000009">
    <property type="protein sequence ID" value="KAJ1156243.1"/>
    <property type="molecule type" value="Genomic_DNA"/>
</dbReference>
<keyword evidence="2" id="KW-1185">Reference proteome</keyword>
<evidence type="ECO:0000313" key="2">
    <source>
        <dbReference type="Proteomes" id="UP001066276"/>
    </source>
</evidence>
<proteinExistence type="predicted"/>
<evidence type="ECO:0000313" key="1">
    <source>
        <dbReference type="EMBL" id="KAJ1156243.1"/>
    </source>
</evidence>
<dbReference type="AlphaFoldDB" id="A0AAV7RZN6"/>
<accession>A0AAV7RZN6</accession>
<name>A0AAV7RZN6_PLEWA</name>
<gene>
    <name evidence="1" type="ORF">NDU88_008967</name>
</gene>
<organism evidence="1 2">
    <name type="scientific">Pleurodeles waltl</name>
    <name type="common">Iberian ribbed newt</name>
    <dbReference type="NCBI Taxonomy" id="8319"/>
    <lineage>
        <taxon>Eukaryota</taxon>
        <taxon>Metazoa</taxon>
        <taxon>Chordata</taxon>
        <taxon>Craniata</taxon>
        <taxon>Vertebrata</taxon>
        <taxon>Euteleostomi</taxon>
        <taxon>Amphibia</taxon>
        <taxon>Batrachia</taxon>
        <taxon>Caudata</taxon>
        <taxon>Salamandroidea</taxon>
        <taxon>Salamandridae</taxon>
        <taxon>Pleurodelinae</taxon>
        <taxon>Pleurodeles</taxon>
    </lineage>
</organism>
<dbReference type="Proteomes" id="UP001066276">
    <property type="component" value="Chromosome 5"/>
</dbReference>